<evidence type="ECO:0000313" key="2">
    <source>
        <dbReference type="EMBL" id="SDY39913.1"/>
    </source>
</evidence>
<dbReference type="EMBL" id="FNON01000005">
    <property type="protein sequence ID" value="SDY39913.1"/>
    <property type="molecule type" value="Genomic_DNA"/>
</dbReference>
<reference evidence="2 3" key="1">
    <citation type="submission" date="2016-10" db="EMBL/GenBank/DDBJ databases">
        <authorList>
            <person name="de Groot N.N."/>
        </authorList>
    </citation>
    <scope>NUCLEOTIDE SEQUENCE [LARGE SCALE GENOMIC DNA]</scope>
    <source>
        <strain evidence="2 3">CPCC 202699</strain>
    </source>
</reference>
<proteinExistence type="predicted"/>
<dbReference type="AlphaFoldDB" id="A0A1H3JIX4"/>
<name>A0A1H3JIX4_9PSEU</name>
<evidence type="ECO:0000256" key="1">
    <source>
        <dbReference type="SAM" id="MobiDB-lite"/>
    </source>
</evidence>
<evidence type="ECO:0000313" key="3">
    <source>
        <dbReference type="Proteomes" id="UP000199515"/>
    </source>
</evidence>
<accession>A0A1H3JIX4</accession>
<dbReference type="STRING" id="589385.SAMN05421504_105433"/>
<protein>
    <submittedName>
        <fullName evidence="2">Uncharacterized protein</fullName>
    </submittedName>
</protein>
<dbReference type="RefSeq" id="WP_176968796.1">
    <property type="nucleotide sequence ID" value="NZ_FNON01000005.1"/>
</dbReference>
<gene>
    <name evidence="2" type="ORF">SAMN05421504_105433</name>
</gene>
<organism evidence="2 3">
    <name type="scientific">Amycolatopsis xylanica</name>
    <dbReference type="NCBI Taxonomy" id="589385"/>
    <lineage>
        <taxon>Bacteria</taxon>
        <taxon>Bacillati</taxon>
        <taxon>Actinomycetota</taxon>
        <taxon>Actinomycetes</taxon>
        <taxon>Pseudonocardiales</taxon>
        <taxon>Pseudonocardiaceae</taxon>
        <taxon>Amycolatopsis</taxon>
    </lineage>
</organism>
<sequence>MGWRVARSLDVLLGQLNTLAPQRSKASDGSIGDAAHASRDSDHNPWYGPGIVTARDFTHDPAGGLDGNWLAEKLVASRDPRIKYVIWNRRIVDSRPGNNPWRWVPYNGTNPHTKHVHVSVMPNASAEDQRAWALGGDANVQHIEDEEVLTGPLDHAYEASGERQYHHRTIETRSISSVVGDVWFSVSAGYADMENLFLFFNGVQAPIHVPKVPSDTRQVWAVPDGCGSISWEYDCAGPSSSAVIYGNR</sequence>
<keyword evidence="3" id="KW-1185">Reference proteome</keyword>
<dbReference type="Proteomes" id="UP000199515">
    <property type="component" value="Unassembled WGS sequence"/>
</dbReference>
<feature type="region of interest" description="Disordered" evidence="1">
    <location>
        <begin position="22"/>
        <end position="46"/>
    </location>
</feature>